<dbReference type="InterPro" id="IPR002303">
    <property type="entry name" value="Valyl-tRNA_ligase"/>
</dbReference>
<reference evidence="16 17" key="1">
    <citation type="journal article" date="2015" name="Genome Biol. Evol.">
        <title>Comparative Genomics of a Bacterivorous Green Alga Reveals Evolutionary Causalities and Consequences of Phago-Mixotrophic Mode of Nutrition.</title>
        <authorList>
            <person name="Burns J.A."/>
            <person name="Paasch A."/>
            <person name="Narechania A."/>
            <person name="Kim E."/>
        </authorList>
    </citation>
    <scope>NUCLEOTIDE SEQUENCE [LARGE SCALE GENOMIC DNA]</scope>
    <source>
        <strain evidence="16 17">PLY_AMNH</strain>
    </source>
</reference>
<keyword evidence="8" id="KW-0030">Aminoacyl-tRNA synthetase</keyword>
<dbReference type="PANTHER" id="PTHR11946:SF93">
    <property type="entry name" value="VALINE--TRNA LIGASE, CHLOROPLASTIC_MITOCHONDRIAL 2"/>
    <property type="match status" value="1"/>
</dbReference>
<keyword evidence="5" id="KW-0067">ATP-binding</keyword>
<dbReference type="InterPro" id="IPR010978">
    <property type="entry name" value="tRNA-bd_arm"/>
</dbReference>
<gene>
    <name evidence="16" type="ORF">CYMTET_23464</name>
</gene>
<dbReference type="CDD" id="cd07962">
    <property type="entry name" value="Anticodon_Ia_Val"/>
    <property type="match status" value="1"/>
</dbReference>
<keyword evidence="2" id="KW-0963">Cytoplasm</keyword>
<dbReference type="Gene3D" id="1.10.730.10">
    <property type="entry name" value="Isoleucyl-tRNA Synthetase, Domain 1"/>
    <property type="match status" value="1"/>
</dbReference>
<evidence type="ECO:0000259" key="15">
    <source>
        <dbReference type="Pfam" id="PF10458"/>
    </source>
</evidence>
<dbReference type="FunFam" id="3.40.50.620:FF:000078">
    <property type="entry name" value="Valine--tRNA ligase, mitochondrial"/>
    <property type="match status" value="1"/>
</dbReference>
<keyword evidence="3" id="KW-0436">Ligase</keyword>
<dbReference type="InterPro" id="IPR009080">
    <property type="entry name" value="tRNAsynth_Ia_anticodon-bd"/>
</dbReference>
<dbReference type="SUPFAM" id="SSF46589">
    <property type="entry name" value="tRNA-binding arm"/>
    <property type="match status" value="1"/>
</dbReference>
<dbReference type="EMBL" id="LGRX02012068">
    <property type="protein sequence ID" value="KAK3268006.1"/>
    <property type="molecule type" value="Genomic_DNA"/>
</dbReference>
<dbReference type="SUPFAM" id="SSF47323">
    <property type="entry name" value="Anticodon-binding domain of a subclass of class I aminoacyl-tRNA synthetases"/>
    <property type="match status" value="1"/>
</dbReference>
<evidence type="ECO:0000256" key="8">
    <source>
        <dbReference type="ARBA" id="ARBA00023146"/>
    </source>
</evidence>
<feature type="region of interest" description="Disordered" evidence="12">
    <location>
        <begin position="1"/>
        <end position="25"/>
    </location>
</feature>
<proteinExistence type="predicted"/>
<evidence type="ECO:0000256" key="5">
    <source>
        <dbReference type="ARBA" id="ARBA00022840"/>
    </source>
</evidence>
<sequence length="664" mass="74144">RETEDWLGDQAGSGTWKDRGNHPSPFVPNDVKVVMAAAGADVAQDGSMNDKAGKYVSMDRFDARKQLWADMEADDLVIKKENYKNRVPRSQRGGEVVEPMVSAQWFIKMKPLAEPALAAVDSGDLKIVPDRFEKIYRYWLEGIKDWCISRQLWWGHRIPVWYVHKDAAAAEMAQAGGGDGSSEVYVVAHSEEDAKAKAVAEHGDGVVLVQDADVLDTWFSSGLWPFSTLGWPEQTPKLEKFYPTAVMETGHDILFFWVARMVMMGLELTGKLPFHTIFLHGLVRDAQGRKMSKTLGNVTDPLDLIGEMGTDPLRFTLAVGNTPGQDLNLSNERLNSNRNFINKIWNVGKFILYNLQEASAEEKEALSKVDLGSEEAVKKLPLAERWIVSKLHALIEHVTACQERYDFGEAGRAMYEFLWSEFADWYVESSKSKLYSKDLDLKNNTLSVLVYVYEKTLRLLHPFIPFVTEDLWQAIPHSGTSVSTASWPACGLAQDKEAVENFEVLQDLVRSIRNVRAEYNVEMGKKIPVTIAAATPAVRSALDEELDAVAGLARLDTANLQIVQSLEDTEVDGVRAVVCEGLEVFLPLAGLADPAKEIARLEKQKKKIEKELQQLNGRLSSPKFVEKAPQKVVDEAKAQAAGLQEELNLVDQRLEQMNKLLAAA</sequence>
<name>A0AAE0L0X3_9CHLO</name>
<evidence type="ECO:0000313" key="17">
    <source>
        <dbReference type="Proteomes" id="UP001190700"/>
    </source>
</evidence>
<dbReference type="GO" id="GO:0005524">
    <property type="term" value="F:ATP binding"/>
    <property type="evidence" value="ECO:0007669"/>
    <property type="project" value="UniProtKB-KW"/>
</dbReference>
<dbReference type="EC" id="6.1.1.9" evidence="1"/>
<dbReference type="GO" id="GO:0004832">
    <property type="term" value="F:valine-tRNA ligase activity"/>
    <property type="evidence" value="ECO:0007669"/>
    <property type="project" value="UniProtKB-EC"/>
</dbReference>
<dbReference type="PRINTS" id="PR00986">
    <property type="entry name" value="TRNASYNTHVAL"/>
</dbReference>
<dbReference type="PANTHER" id="PTHR11946">
    <property type="entry name" value="VALYL-TRNA SYNTHETASES"/>
    <property type="match status" value="1"/>
</dbReference>
<dbReference type="Pfam" id="PF08264">
    <property type="entry name" value="Anticodon_1"/>
    <property type="match status" value="1"/>
</dbReference>
<dbReference type="InterPro" id="IPR033705">
    <property type="entry name" value="Anticodon_Ia_Val"/>
</dbReference>
<evidence type="ECO:0000256" key="9">
    <source>
        <dbReference type="ARBA" id="ARBA00029936"/>
    </source>
</evidence>
<keyword evidence="17" id="KW-1185">Reference proteome</keyword>
<dbReference type="Gene3D" id="1.10.287.380">
    <property type="entry name" value="Valyl-tRNA synthetase, C-terminal domain"/>
    <property type="match status" value="1"/>
</dbReference>
<dbReference type="InterPro" id="IPR002300">
    <property type="entry name" value="aa-tRNA-synth_Ia"/>
</dbReference>
<dbReference type="Proteomes" id="UP001190700">
    <property type="component" value="Unassembled WGS sequence"/>
</dbReference>
<dbReference type="NCBIfam" id="TIGR00422">
    <property type="entry name" value="valS"/>
    <property type="match status" value="1"/>
</dbReference>
<dbReference type="Pfam" id="PF00133">
    <property type="entry name" value="tRNA-synt_1"/>
    <property type="match status" value="1"/>
</dbReference>
<keyword evidence="7 11" id="KW-0175">Coiled coil</keyword>
<dbReference type="FunFam" id="1.10.287.380:FF:000001">
    <property type="entry name" value="Valine--tRNA ligase"/>
    <property type="match status" value="1"/>
</dbReference>
<dbReference type="Gene3D" id="3.40.50.620">
    <property type="entry name" value="HUPs"/>
    <property type="match status" value="1"/>
</dbReference>
<dbReference type="Pfam" id="PF10458">
    <property type="entry name" value="Val_tRNA-synt_C"/>
    <property type="match status" value="1"/>
</dbReference>
<dbReference type="InterPro" id="IPR014729">
    <property type="entry name" value="Rossmann-like_a/b/a_fold"/>
</dbReference>
<feature type="domain" description="Aminoacyl-tRNA synthetase class Ia" evidence="13">
    <location>
        <begin position="93"/>
        <end position="330"/>
    </location>
</feature>
<evidence type="ECO:0000256" key="2">
    <source>
        <dbReference type="ARBA" id="ARBA00022490"/>
    </source>
</evidence>
<dbReference type="InterPro" id="IPR019499">
    <property type="entry name" value="Val-tRNA_synth_tRNA-bd"/>
</dbReference>
<evidence type="ECO:0000256" key="11">
    <source>
        <dbReference type="SAM" id="Coils"/>
    </source>
</evidence>
<evidence type="ECO:0000259" key="14">
    <source>
        <dbReference type="Pfam" id="PF08264"/>
    </source>
</evidence>
<protein>
    <recommendedName>
        <fullName evidence="1">valine--tRNA ligase</fullName>
        <ecNumber evidence="1">6.1.1.9</ecNumber>
    </recommendedName>
    <alternativeName>
        <fullName evidence="9">Valyl-tRNA synthetase</fullName>
    </alternativeName>
</protein>
<keyword evidence="6" id="KW-0648">Protein biosynthesis</keyword>
<evidence type="ECO:0000313" key="16">
    <source>
        <dbReference type="EMBL" id="KAK3268006.1"/>
    </source>
</evidence>
<evidence type="ECO:0000259" key="13">
    <source>
        <dbReference type="Pfam" id="PF00133"/>
    </source>
</evidence>
<evidence type="ECO:0000256" key="7">
    <source>
        <dbReference type="ARBA" id="ARBA00023054"/>
    </source>
</evidence>
<evidence type="ECO:0000256" key="6">
    <source>
        <dbReference type="ARBA" id="ARBA00022917"/>
    </source>
</evidence>
<dbReference type="GO" id="GO:0006438">
    <property type="term" value="P:valyl-tRNA aminoacylation"/>
    <property type="evidence" value="ECO:0007669"/>
    <property type="project" value="InterPro"/>
</dbReference>
<evidence type="ECO:0000256" key="12">
    <source>
        <dbReference type="SAM" id="MobiDB-lite"/>
    </source>
</evidence>
<comment type="caution">
    <text evidence="16">The sequence shown here is derived from an EMBL/GenBank/DDBJ whole genome shotgun (WGS) entry which is preliminary data.</text>
</comment>
<feature type="domain" description="Methionyl/Valyl/Leucyl/Isoleucyl-tRNA synthetase anticodon-binding" evidence="14">
    <location>
        <begin position="384"/>
        <end position="530"/>
    </location>
</feature>
<evidence type="ECO:0000256" key="4">
    <source>
        <dbReference type="ARBA" id="ARBA00022741"/>
    </source>
</evidence>
<dbReference type="GO" id="GO:0005829">
    <property type="term" value="C:cytosol"/>
    <property type="evidence" value="ECO:0007669"/>
    <property type="project" value="TreeGrafter"/>
</dbReference>
<dbReference type="AlphaFoldDB" id="A0AAE0L0X3"/>
<feature type="non-terminal residue" evidence="16">
    <location>
        <position position="1"/>
    </location>
</feature>
<dbReference type="FunFam" id="1.10.730.10:FF:000014">
    <property type="entry name" value="Valine--tRNA ligase"/>
    <property type="match status" value="1"/>
</dbReference>
<dbReference type="InterPro" id="IPR013155">
    <property type="entry name" value="M/V/L/I-tRNA-synth_anticd-bd"/>
</dbReference>
<comment type="catalytic activity">
    <reaction evidence="10">
        <text>tRNA(Val) + L-valine + ATP = L-valyl-tRNA(Val) + AMP + diphosphate</text>
        <dbReference type="Rhea" id="RHEA:10704"/>
        <dbReference type="Rhea" id="RHEA-COMP:9672"/>
        <dbReference type="Rhea" id="RHEA-COMP:9708"/>
        <dbReference type="ChEBI" id="CHEBI:30616"/>
        <dbReference type="ChEBI" id="CHEBI:33019"/>
        <dbReference type="ChEBI" id="CHEBI:57762"/>
        <dbReference type="ChEBI" id="CHEBI:78442"/>
        <dbReference type="ChEBI" id="CHEBI:78537"/>
        <dbReference type="ChEBI" id="CHEBI:456215"/>
        <dbReference type="EC" id="6.1.1.9"/>
    </reaction>
</comment>
<keyword evidence="4" id="KW-0547">Nucleotide-binding</keyword>
<evidence type="ECO:0000256" key="10">
    <source>
        <dbReference type="ARBA" id="ARBA00047552"/>
    </source>
</evidence>
<dbReference type="SUPFAM" id="SSF52374">
    <property type="entry name" value="Nucleotidylyl transferase"/>
    <property type="match status" value="1"/>
</dbReference>
<organism evidence="16 17">
    <name type="scientific">Cymbomonas tetramitiformis</name>
    <dbReference type="NCBI Taxonomy" id="36881"/>
    <lineage>
        <taxon>Eukaryota</taxon>
        <taxon>Viridiplantae</taxon>
        <taxon>Chlorophyta</taxon>
        <taxon>Pyramimonadophyceae</taxon>
        <taxon>Pyramimonadales</taxon>
        <taxon>Pyramimonadaceae</taxon>
        <taxon>Cymbomonas</taxon>
    </lineage>
</organism>
<evidence type="ECO:0000256" key="3">
    <source>
        <dbReference type="ARBA" id="ARBA00022598"/>
    </source>
</evidence>
<evidence type="ECO:0000256" key="1">
    <source>
        <dbReference type="ARBA" id="ARBA00013169"/>
    </source>
</evidence>
<accession>A0AAE0L0X3</accession>
<feature type="domain" description="Valyl-tRNA synthetase tRNA-binding arm" evidence="15">
    <location>
        <begin position="595"/>
        <end position="657"/>
    </location>
</feature>
<feature type="coiled-coil region" evidence="11">
    <location>
        <begin position="591"/>
        <end position="660"/>
    </location>
</feature>
<dbReference type="InterPro" id="IPR037118">
    <property type="entry name" value="Val-tRNA_synth_C_sf"/>
</dbReference>